<evidence type="ECO:0000313" key="2">
    <source>
        <dbReference type="EMBL" id="WEG35867.1"/>
    </source>
</evidence>
<feature type="transmembrane region" description="Helical" evidence="1">
    <location>
        <begin position="123"/>
        <end position="144"/>
    </location>
</feature>
<feature type="transmembrane region" description="Helical" evidence="1">
    <location>
        <begin position="73"/>
        <end position="89"/>
    </location>
</feature>
<feature type="transmembrane region" description="Helical" evidence="1">
    <location>
        <begin position="164"/>
        <end position="186"/>
    </location>
</feature>
<feature type="transmembrane region" description="Helical" evidence="1">
    <location>
        <begin position="42"/>
        <end position="66"/>
    </location>
</feature>
<dbReference type="InterPro" id="IPR011733">
    <property type="entry name" value="CHP02185_IM"/>
</dbReference>
<accession>A0ABY8C8Y6</accession>
<name>A0ABY8C8Y6_9FIRM</name>
<organism evidence="2 3">
    <name type="scientific">Amygdalobacter indicium</name>
    <dbReference type="NCBI Taxonomy" id="3029272"/>
    <lineage>
        <taxon>Bacteria</taxon>
        <taxon>Bacillati</taxon>
        <taxon>Bacillota</taxon>
        <taxon>Clostridia</taxon>
        <taxon>Eubacteriales</taxon>
        <taxon>Oscillospiraceae</taxon>
        <taxon>Amygdalobacter</taxon>
    </lineage>
</organism>
<evidence type="ECO:0000256" key="1">
    <source>
        <dbReference type="SAM" id="Phobius"/>
    </source>
</evidence>
<protein>
    <submittedName>
        <fullName evidence="2">MptD family putative ECF transporter S component</fullName>
    </submittedName>
</protein>
<keyword evidence="3" id="KW-1185">Reference proteome</keyword>
<evidence type="ECO:0000313" key="3">
    <source>
        <dbReference type="Proteomes" id="UP001220478"/>
    </source>
</evidence>
<dbReference type="NCBIfam" id="TIGR02185">
    <property type="entry name" value="Trep_Strep"/>
    <property type="match status" value="1"/>
</dbReference>
<keyword evidence="1" id="KW-0812">Transmembrane</keyword>
<keyword evidence="1" id="KW-1133">Transmembrane helix</keyword>
<dbReference type="Proteomes" id="UP001220478">
    <property type="component" value="Chromosome"/>
</dbReference>
<dbReference type="EMBL" id="CP118868">
    <property type="protein sequence ID" value="WEG35867.1"/>
    <property type="molecule type" value="Genomic_DNA"/>
</dbReference>
<feature type="transmembrane region" description="Helical" evidence="1">
    <location>
        <begin position="12"/>
        <end position="36"/>
    </location>
</feature>
<proteinExistence type="predicted"/>
<dbReference type="RefSeq" id="WP_315568544.1">
    <property type="nucleotide sequence ID" value="NZ_CP118866.1"/>
</dbReference>
<gene>
    <name evidence="2" type="ORF">PYS61_01495</name>
</gene>
<sequence>MDHKLQVKDLTHIGIFLVIYYILICICSMAGVLTAMAMKSALIAWIFFALAPFISGIFTGPVVILLMTKLQKPWGFFIFGIIPPILLALTGHTWIVPAGSLIFVILAEIILRLGKYKSFSAMMLAHAVFNIWTMMPLFAVILSAKMQASVVKKMGSELVSVIFTLPNIAPIIIIAFIGGIIGAFLGKLMLKKHFQKAGIV</sequence>
<dbReference type="Pfam" id="PF09605">
    <property type="entry name" value="Trep_Strep"/>
    <property type="match status" value="1"/>
</dbReference>
<keyword evidence="1" id="KW-0472">Membrane</keyword>
<reference evidence="2 3" key="1">
    <citation type="submission" date="2023-02" db="EMBL/GenBank/DDBJ databases">
        <title>Novel Oscillospiraceae bacterial genomes.</title>
        <authorList>
            <person name="Srinivasan S."/>
            <person name="Austin M.N."/>
            <person name="Fiedler T.L."/>
            <person name="Strenk S.M."/>
            <person name="Agnew K.J."/>
            <person name="Nagana Gowda G.A."/>
            <person name="Raftery D."/>
            <person name="Beamer M.A."/>
            <person name="Achilles S.L."/>
            <person name="Wiesenfeld H.C."/>
            <person name="Fredricks D.N."/>
            <person name="Hillier S.L."/>
        </authorList>
    </citation>
    <scope>NUCLEOTIDE SEQUENCE [LARGE SCALE GENOMIC DNA]</scope>
    <source>
        <strain evidence="2 3">CHIC02 1186E3-8</strain>
    </source>
</reference>